<gene>
    <name evidence="3" type="ORF">GCM10007392_24200</name>
</gene>
<proteinExistence type="predicted"/>
<feature type="signal peptide" evidence="1">
    <location>
        <begin position="1"/>
        <end position="19"/>
    </location>
</feature>
<dbReference type="Pfam" id="PF13511">
    <property type="entry name" value="DUF4124"/>
    <property type="match status" value="1"/>
</dbReference>
<dbReference type="EMBL" id="BMXR01000005">
    <property type="protein sequence ID" value="GGX55669.1"/>
    <property type="molecule type" value="Genomic_DNA"/>
</dbReference>
<evidence type="ECO:0000313" key="3">
    <source>
        <dbReference type="EMBL" id="GGX55669.1"/>
    </source>
</evidence>
<evidence type="ECO:0000256" key="1">
    <source>
        <dbReference type="SAM" id="SignalP"/>
    </source>
</evidence>
<dbReference type="InterPro" id="IPR025392">
    <property type="entry name" value="DUF4124"/>
</dbReference>
<dbReference type="RefSeq" id="WP_189608895.1">
    <property type="nucleotide sequence ID" value="NZ_BMXR01000005.1"/>
</dbReference>
<evidence type="ECO:0000259" key="2">
    <source>
        <dbReference type="Pfam" id="PF13511"/>
    </source>
</evidence>
<dbReference type="AlphaFoldDB" id="A0A918NA60"/>
<evidence type="ECO:0000313" key="4">
    <source>
        <dbReference type="Proteomes" id="UP000626148"/>
    </source>
</evidence>
<comment type="caution">
    <text evidence="3">The sequence shown here is derived from an EMBL/GenBank/DDBJ whole genome shotgun (WGS) entry which is preliminary data.</text>
</comment>
<reference evidence="3" key="1">
    <citation type="journal article" date="2014" name="Int. J. Syst. Evol. Microbiol.">
        <title>Complete genome sequence of Corynebacterium casei LMG S-19264T (=DSM 44701T), isolated from a smear-ripened cheese.</title>
        <authorList>
            <consortium name="US DOE Joint Genome Institute (JGI-PGF)"/>
            <person name="Walter F."/>
            <person name="Albersmeier A."/>
            <person name="Kalinowski J."/>
            <person name="Ruckert C."/>
        </authorList>
    </citation>
    <scope>NUCLEOTIDE SEQUENCE</scope>
    <source>
        <strain evidence="3">KCTC 22169</strain>
    </source>
</reference>
<accession>A0A918NA60</accession>
<name>A0A918NA60_9GAMM</name>
<feature type="domain" description="DUF4124" evidence="2">
    <location>
        <begin position="11"/>
        <end position="57"/>
    </location>
</feature>
<protein>
    <recommendedName>
        <fullName evidence="2">DUF4124 domain-containing protein</fullName>
    </recommendedName>
</protein>
<sequence length="165" mass="18517">MTSRILLILAALWIGQAMAAGKIYTWTDEDGVVHYGDRPPKEVNAEEVNVRGRKAEPVQVIPSQLTGTWFGRGSDGGEVRMRLQENGSIRYTQTFPDETIYNYQGIWRLEDRSMTVITEFIEEGGGGSLDRSVEPVQLTYTFTQFSPDQMTILTAGQSHTLNKVQ</sequence>
<keyword evidence="4" id="KW-1185">Reference proteome</keyword>
<dbReference type="Proteomes" id="UP000626148">
    <property type="component" value="Unassembled WGS sequence"/>
</dbReference>
<feature type="chain" id="PRO_5038031042" description="DUF4124 domain-containing protein" evidence="1">
    <location>
        <begin position="20"/>
        <end position="165"/>
    </location>
</feature>
<keyword evidence="1" id="KW-0732">Signal</keyword>
<organism evidence="3 4">
    <name type="scientific">Saccharospirillum salsuginis</name>
    <dbReference type="NCBI Taxonomy" id="418750"/>
    <lineage>
        <taxon>Bacteria</taxon>
        <taxon>Pseudomonadati</taxon>
        <taxon>Pseudomonadota</taxon>
        <taxon>Gammaproteobacteria</taxon>
        <taxon>Oceanospirillales</taxon>
        <taxon>Saccharospirillaceae</taxon>
        <taxon>Saccharospirillum</taxon>
    </lineage>
</organism>
<reference evidence="3" key="2">
    <citation type="submission" date="2020-09" db="EMBL/GenBank/DDBJ databases">
        <authorList>
            <person name="Sun Q."/>
            <person name="Kim S."/>
        </authorList>
    </citation>
    <scope>NUCLEOTIDE SEQUENCE</scope>
    <source>
        <strain evidence="3">KCTC 22169</strain>
    </source>
</reference>